<dbReference type="PANTHER" id="PTHR43081:SF1">
    <property type="entry name" value="ADENYLATE CYCLASE, TERMINAL-DIFFERENTIATION SPECIFIC"/>
    <property type="match status" value="1"/>
</dbReference>
<feature type="region of interest" description="Disordered" evidence="1">
    <location>
        <begin position="187"/>
        <end position="212"/>
    </location>
</feature>
<dbReference type="SMART" id="SM00044">
    <property type="entry name" value="CYCc"/>
    <property type="match status" value="1"/>
</dbReference>
<dbReference type="InterPro" id="IPR007890">
    <property type="entry name" value="CHASE2"/>
</dbReference>
<accession>A0A2W5T1R5</accession>
<evidence type="ECO:0000256" key="2">
    <source>
        <dbReference type="SAM" id="Phobius"/>
    </source>
</evidence>
<name>A0A2W5T1R5_9BACT</name>
<dbReference type="PROSITE" id="PS50125">
    <property type="entry name" value="GUANYLATE_CYCLASE_2"/>
    <property type="match status" value="1"/>
</dbReference>
<gene>
    <name evidence="4" type="ORF">DI536_22270</name>
</gene>
<evidence type="ECO:0000313" key="4">
    <source>
        <dbReference type="EMBL" id="PZR09310.1"/>
    </source>
</evidence>
<feature type="transmembrane region" description="Helical" evidence="2">
    <location>
        <begin position="491"/>
        <end position="510"/>
    </location>
</feature>
<dbReference type="CDD" id="cd07302">
    <property type="entry name" value="CHD"/>
    <property type="match status" value="1"/>
</dbReference>
<keyword evidence="2" id="KW-1133">Transmembrane helix</keyword>
<dbReference type="InterPro" id="IPR050697">
    <property type="entry name" value="Adenylyl/Guanylyl_Cyclase_3/4"/>
</dbReference>
<reference evidence="4 5" key="1">
    <citation type="submission" date="2017-08" db="EMBL/GenBank/DDBJ databases">
        <title>Infants hospitalized years apart are colonized by the same room-sourced microbial strains.</title>
        <authorList>
            <person name="Brooks B."/>
            <person name="Olm M.R."/>
            <person name="Firek B.A."/>
            <person name="Baker R."/>
            <person name="Thomas B.C."/>
            <person name="Morowitz M.J."/>
            <person name="Banfield J.F."/>
        </authorList>
    </citation>
    <scope>NUCLEOTIDE SEQUENCE [LARGE SCALE GENOMIC DNA]</scope>
    <source>
        <strain evidence="4">S2_003_000_R2_14</strain>
    </source>
</reference>
<dbReference type="EMBL" id="QFQP01000021">
    <property type="protein sequence ID" value="PZR09310.1"/>
    <property type="molecule type" value="Genomic_DNA"/>
</dbReference>
<dbReference type="Gene3D" id="3.30.70.1230">
    <property type="entry name" value="Nucleotide cyclase"/>
    <property type="match status" value="1"/>
</dbReference>
<dbReference type="InterPro" id="IPR001054">
    <property type="entry name" value="A/G_cyclase"/>
</dbReference>
<evidence type="ECO:0000259" key="3">
    <source>
        <dbReference type="PROSITE" id="PS50125"/>
    </source>
</evidence>
<dbReference type="Pfam" id="PF00211">
    <property type="entry name" value="Guanylate_cyc"/>
    <property type="match status" value="1"/>
</dbReference>
<feature type="transmembrane region" description="Helical" evidence="2">
    <location>
        <begin position="21"/>
        <end position="39"/>
    </location>
</feature>
<dbReference type="PANTHER" id="PTHR43081">
    <property type="entry name" value="ADENYLATE CYCLASE, TERMINAL-DIFFERENTIATION SPECIFIC-RELATED"/>
    <property type="match status" value="1"/>
</dbReference>
<dbReference type="Pfam" id="PF05226">
    <property type="entry name" value="CHASE2"/>
    <property type="match status" value="1"/>
</dbReference>
<dbReference type="GO" id="GO:0004016">
    <property type="term" value="F:adenylate cyclase activity"/>
    <property type="evidence" value="ECO:0007669"/>
    <property type="project" value="UniProtKB-ARBA"/>
</dbReference>
<dbReference type="InterPro" id="IPR029787">
    <property type="entry name" value="Nucleotide_cyclase"/>
</dbReference>
<keyword evidence="2" id="KW-0472">Membrane</keyword>
<feature type="transmembrane region" description="Helical" evidence="2">
    <location>
        <begin position="463"/>
        <end position="484"/>
    </location>
</feature>
<evidence type="ECO:0000256" key="1">
    <source>
        <dbReference type="SAM" id="MobiDB-lite"/>
    </source>
</evidence>
<evidence type="ECO:0000313" key="5">
    <source>
        <dbReference type="Proteomes" id="UP000249061"/>
    </source>
</evidence>
<dbReference type="GO" id="GO:0006171">
    <property type="term" value="P:cAMP biosynthetic process"/>
    <property type="evidence" value="ECO:0007669"/>
    <property type="project" value="TreeGrafter"/>
</dbReference>
<feature type="domain" description="Guanylate cyclase" evidence="3">
    <location>
        <begin position="580"/>
        <end position="714"/>
    </location>
</feature>
<comment type="caution">
    <text evidence="4">The sequence shown here is derived from an EMBL/GenBank/DDBJ whole genome shotgun (WGS) entry which is preliminary data.</text>
</comment>
<dbReference type="AlphaFoldDB" id="A0A2W5T1R5"/>
<dbReference type="SMART" id="SM01080">
    <property type="entry name" value="CHASE2"/>
    <property type="match status" value="1"/>
</dbReference>
<dbReference type="GO" id="GO:0035556">
    <property type="term" value="P:intracellular signal transduction"/>
    <property type="evidence" value="ECO:0007669"/>
    <property type="project" value="InterPro"/>
</dbReference>
<proteinExistence type="predicted"/>
<keyword evidence="2" id="KW-0812">Transmembrane</keyword>
<sequence length="837" mass="92430">MVRGPMRRALELIRLRFTRSWLIMVLLSVVSTLFAAVWWEFDVLEISDDERGAYDDGLKAFTLPKRAALIWLQDTFGLGKVRRSEDIVIVALDDETMTRISKNGFMRQRYGANLPYDRTIWGDLTTYLSKAGAKAVVFDMVMNEQSSDGTGDLAFAGALEELPTPLILGFNTSLTAKALPKVDEPNFVRPLGKMPQPPEKVTPEGEFPEDPTPEELAAAEKFREDMRITWASKAYAVPVDFMGGLETPTFPAEPELDAAGNPTGKEFAQYPMPSLPVVLETADGFGAVVGEEDEDGKLRRTAFAYTDGNNTYATLPVVALAALEKAEKVTIEPGKITVGSKVARINRDGTAEINYGGKLYDRFRMVPLIDVVERFHFCEARARAAEEGKVDEKPVEFDCPKGDIVNDPQGAPFKGKIVLVGGVAVGTGDTKATPLEQATPGLVKQAATLENLLHDDFIIAAPFWVSLLFSFFIALFSVALVMVVRNTFVDIGWPVLLYVGFFMITGSVLVSTKLHVLSALPGLAGTVASVLATTWERLFAARERERMKELFQNYMEADLVDVMVEQKQLPRLDGENKVVTAFFSDIKGFSTFSEKLKDDPKKLMRLLNRYLSTVTPQLTQHGACIDKYIGDAVVALFGAPVEYRDHALRACKGALGVQKAIAGLREELRKEGLPDVYTRVGLNTGEMLVGNIGSEQLLDFTAIGDEMNLAARLEGANKNYGTLIMMGEKTYDAVKEHVEARELDRVRVAGKNEAVTVYELLAMRGELHHDKMKVVDLYGQALLAYRARRFNDAKTKLLAAMQIDQGDGPSQRLFSMCVTFEMHAPPPNWDGVSTLEK</sequence>
<organism evidence="4 5">
    <name type="scientific">Archangium gephyra</name>
    <dbReference type="NCBI Taxonomy" id="48"/>
    <lineage>
        <taxon>Bacteria</taxon>
        <taxon>Pseudomonadati</taxon>
        <taxon>Myxococcota</taxon>
        <taxon>Myxococcia</taxon>
        <taxon>Myxococcales</taxon>
        <taxon>Cystobacterineae</taxon>
        <taxon>Archangiaceae</taxon>
        <taxon>Archangium</taxon>
    </lineage>
</organism>
<dbReference type="Proteomes" id="UP000249061">
    <property type="component" value="Unassembled WGS sequence"/>
</dbReference>
<protein>
    <submittedName>
        <fullName evidence="4">Adenylate/guanylate cyclase domain-containing protein</fullName>
    </submittedName>
</protein>
<dbReference type="SUPFAM" id="SSF55073">
    <property type="entry name" value="Nucleotide cyclase"/>
    <property type="match status" value="1"/>
</dbReference>